<evidence type="ECO:0000256" key="7">
    <source>
        <dbReference type="ARBA" id="ARBA00023125"/>
    </source>
</evidence>
<feature type="region of interest" description="Disordered" evidence="14">
    <location>
        <begin position="305"/>
        <end position="326"/>
    </location>
</feature>
<dbReference type="PANTHER" id="PTHR24208">
    <property type="entry name" value="LIM/HOMEOBOX PROTEIN LHX"/>
    <property type="match status" value="1"/>
</dbReference>
<accession>A0A7R8ZPX0</accession>
<comment type="subcellular location">
    <subcellularLocation>
        <location evidence="1 11 13">Nucleus</location>
    </subcellularLocation>
</comment>
<evidence type="ECO:0000256" key="4">
    <source>
        <dbReference type="ARBA" id="ARBA00022833"/>
    </source>
</evidence>
<evidence type="ECO:0000256" key="14">
    <source>
        <dbReference type="SAM" id="MobiDB-lite"/>
    </source>
</evidence>
<keyword evidence="2 12" id="KW-0479">Metal-binding</keyword>
<organism evidence="15">
    <name type="scientific">Cyprideis torosa</name>
    <dbReference type="NCBI Taxonomy" id="163714"/>
    <lineage>
        <taxon>Eukaryota</taxon>
        <taxon>Metazoa</taxon>
        <taxon>Ecdysozoa</taxon>
        <taxon>Arthropoda</taxon>
        <taxon>Crustacea</taxon>
        <taxon>Oligostraca</taxon>
        <taxon>Ostracoda</taxon>
        <taxon>Podocopa</taxon>
        <taxon>Podocopida</taxon>
        <taxon>Cytherocopina</taxon>
        <taxon>Cytheroidea</taxon>
        <taxon>Cytherideidae</taxon>
        <taxon>Cyprideis</taxon>
    </lineage>
</organism>
<dbReference type="SMART" id="SM00389">
    <property type="entry name" value="HOX"/>
    <property type="match status" value="1"/>
</dbReference>
<dbReference type="OrthoDB" id="10068367at2759"/>
<dbReference type="EMBL" id="OB661304">
    <property type="protein sequence ID" value="CAD7227908.1"/>
    <property type="molecule type" value="Genomic_DNA"/>
</dbReference>
<dbReference type="GO" id="GO:0000981">
    <property type="term" value="F:DNA-binding transcription factor activity, RNA polymerase II-specific"/>
    <property type="evidence" value="ECO:0007669"/>
    <property type="project" value="TreeGrafter"/>
</dbReference>
<evidence type="ECO:0000256" key="10">
    <source>
        <dbReference type="ARBA" id="ARBA00023242"/>
    </source>
</evidence>
<dbReference type="GO" id="GO:0000977">
    <property type="term" value="F:RNA polymerase II transcription regulatory region sequence-specific DNA binding"/>
    <property type="evidence" value="ECO:0007669"/>
    <property type="project" value="TreeGrafter"/>
</dbReference>
<evidence type="ECO:0000256" key="13">
    <source>
        <dbReference type="RuleBase" id="RU000682"/>
    </source>
</evidence>
<dbReference type="AlphaFoldDB" id="A0A7R8ZPX0"/>
<dbReference type="SUPFAM" id="SSF57716">
    <property type="entry name" value="Glucocorticoid receptor-like (DNA-binding domain)"/>
    <property type="match status" value="2"/>
</dbReference>
<dbReference type="InterPro" id="IPR009057">
    <property type="entry name" value="Homeodomain-like_sf"/>
</dbReference>
<dbReference type="CDD" id="cd09379">
    <property type="entry name" value="LIM2_AWH"/>
    <property type="match status" value="1"/>
</dbReference>
<keyword evidence="5" id="KW-0805">Transcription regulation</keyword>
<feature type="DNA-binding region" description="Homeobox" evidence="11">
    <location>
        <begin position="253"/>
        <end position="312"/>
    </location>
</feature>
<evidence type="ECO:0000256" key="3">
    <source>
        <dbReference type="ARBA" id="ARBA00022737"/>
    </source>
</evidence>
<keyword evidence="7 11" id="KW-0238">DNA-binding</keyword>
<protein>
    <submittedName>
        <fullName evidence="15">Uncharacterized protein</fullName>
    </submittedName>
</protein>
<dbReference type="PROSITE" id="PS00478">
    <property type="entry name" value="LIM_DOMAIN_1"/>
    <property type="match status" value="1"/>
</dbReference>
<dbReference type="GO" id="GO:0005634">
    <property type="term" value="C:nucleus"/>
    <property type="evidence" value="ECO:0007669"/>
    <property type="project" value="UniProtKB-SubCell"/>
</dbReference>
<evidence type="ECO:0000256" key="12">
    <source>
        <dbReference type="PROSITE-ProRule" id="PRU00125"/>
    </source>
</evidence>
<gene>
    <name evidence="15" type="ORF">CTOB1V02_LOCUS5802</name>
</gene>
<dbReference type="PANTHER" id="PTHR24208:SF127">
    <property type="entry name" value="LIM_HOMEOBOX PROTEIN AWH"/>
    <property type="match status" value="1"/>
</dbReference>
<evidence type="ECO:0000256" key="5">
    <source>
        <dbReference type="ARBA" id="ARBA00023015"/>
    </source>
</evidence>
<dbReference type="SMART" id="SM00132">
    <property type="entry name" value="LIM"/>
    <property type="match status" value="2"/>
</dbReference>
<feature type="compositionally biased region" description="Basic residues" evidence="14">
    <location>
        <begin position="306"/>
        <end position="319"/>
    </location>
</feature>
<keyword evidence="4 12" id="KW-0862">Zinc</keyword>
<dbReference type="FunFam" id="2.10.110.10:FF:000006">
    <property type="entry name" value="LIM homeobox transcription factor 1-beta"/>
    <property type="match status" value="1"/>
</dbReference>
<dbReference type="PROSITE" id="PS50023">
    <property type="entry name" value="LIM_DOMAIN_2"/>
    <property type="match status" value="2"/>
</dbReference>
<dbReference type="SUPFAM" id="SSF46689">
    <property type="entry name" value="Homeodomain-like"/>
    <property type="match status" value="1"/>
</dbReference>
<proteinExistence type="predicted"/>
<evidence type="ECO:0000256" key="11">
    <source>
        <dbReference type="PROSITE-ProRule" id="PRU00108"/>
    </source>
</evidence>
<evidence type="ECO:0000256" key="1">
    <source>
        <dbReference type="ARBA" id="ARBA00004123"/>
    </source>
</evidence>
<keyword evidence="10 11" id="KW-0539">Nucleus</keyword>
<dbReference type="GO" id="GO:0030182">
    <property type="term" value="P:neuron differentiation"/>
    <property type="evidence" value="ECO:0007669"/>
    <property type="project" value="TreeGrafter"/>
</dbReference>
<dbReference type="GO" id="GO:0046872">
    <property type="term" value="F:metal ion binding"/>
    <property type="evidence" value="ECO:0007669"/>
    <property type="project" value="UniProtKB-KW"/>
</dbReference>
<evidence type="ECO:0000256" key="2">
    <source>
        <dbReference type="ARBA" id="ARBA00022723"/>
    </source>
</evidence>
<dbReference type="Gene3D" id="2.10.110.10">
    <property type="entry name" value="Cysteine Rich Protein"/>
    <property type="match status" value="2"/>
</dbReference>
<dbReference type="Gene3D" id="1.10.10.60">
    <property type="entry name" value="Homeodomain-like"/>
    <property type="match status" value="1"/>
</dbReference>
<dbReference type="FunFam" id="1.10.10.60:FF:000027">
    <property type="entry name" value="LIM/homeobox protein Lhx9"/>
    <property type="match status" value="1"/>
</dbReference>
<dbReference type="PROSITE" id="PS50071">
    <property type="entry name" value="HOMEOBOX_2"/>
    <property type="match status" value="1"/>
</dbReference>
<evidence type="ECO:0000256" key="9">
    <source>
        <dbReference type="ARBA" id="ARBA00023163"/>
    </source>
</evidence>
<sequence length="326" mass="36374">MRRYSATPVTVTPVTVTPVTVAVDADVTPLAHVLAKGEIEDMSGARQHQRTIRHSPSPATPAGDHLLAMPYAAAVTTALTEGNNNHIDKLDGAICFGCQDLICDRFLLRVNDRSWHAACLRCCVCQAPLDLQHSCYIRDEQVYCKNDYSRTFGARCAKCGRMVNPTDWVRRARQQVYHLACFACDQCKRQLSTGEKFALLEERVLCKTHYLELVDGGPGSNEGEIRLLLPKKFCEKSTHSKDGDSNASNSGGKPKTKRVRTTFTDEQLQANFGIDSNPDGQDLERIAQITGLSKRVTQVWFQNSRARQKKHMNQIKNKQHSNGSEL</sequence>
<reference evidence="15" key="1">
    <citation type="submission" date="2020-11" db="EMBL/GenBank/DDBJ databases">
        <authorList>
            <person name="Tran Van P."/>
        </authorList>
    </citation>
    <scope>NUCLEOTIDE SEQUENCE</scope>
</reference>
<keyword evidence="9" id="KW-0804">Transcription</keyword>
<keyword evidence="3" id="KW-0677">Repeat</keyword>
<dbReference type="CDD" id="cd09373">
    <property type="entry name" value="LIM1_AWH"/>
    <property type="match status" value="1"/>
</dbReference>
<name>A0A7R8ZPX0_9CRUS</name>
<dbReference type="InterPro" id="IPR001356">
    <property type="entry name" value="HD"/>
</dbReference>
<dbReference type="InterPro" id="IPR050453">
    <property type="entry name" value="LIM_Homeobox_TF"/>
</dbReference>
<dbReference type="InterPro" id="IPR001781">
    <property type="entry name" value="Znf_LIM"/>
</dbReference>
<dbReference type="FunFam" id="2.10.110.10:FF:000023">
    <property type="entry name" value="LIM homeobox 6"/>
    <property type="match status" value="1"/>
</dbReference>
<keyword evidence="6 12" id="KW-0440">LIM domain</keyword>
<dbReference type="CDD" id="cd00086">
    <property type="entry name" value="homeodomain"/>
    <property type="match status" value="1"/>
</dbReference>
<evidence type="ECO:0000313" key="15">
    <source>
        <dbReference type="EMBL" id="CAD7227908.1"/>
    </source>
</evidence>
<dbReference type="Pfam" id="PF00412">
    <property type="entry name" value="LIM"/>
    <property type="match status" value="2"/>
</dbReference>
<evidence type="ECO:0000256" key="6">
    <source>
        <dbReference type="ARBA" id="ARBA00023038"/>
    </source>
</evidence>
<evidence type="ECO:0000256" key="8">
    <source>
        <dbReference type="ARBA" id="ARBA00023155"/>
    </source>
</evidence>
<feature type="region of interest" description="Disordered" evidence="14">
    <location>
        <begin position="238"/>
        <end position="261"/>
    </location>
</feature>
<dbReference type="Pfam" id="PF00046">
    <property type="entry name" value="Homeodomain"/>
    <property type="match status" value="1"/>
</dbReference>
<keyword evidence="8 11" id="KW-0371">Homeobox</keyword>